<sequence length="82" mass="9499">MEKAYNVREGLGIEDDVMPERTYSEPAPSGVRKGKSIEGIFEEMREEYYEARNWDKETGLPTREKLRELDLDAITSDNSRIS</sequence>
<name>A0A133UNI2_9EURY</name>
<protein>
    <recommendedName>
        <fullName evidence="2">Aldehyde ferredoxin oxidoreductase C-terminal domain-containing protein</fullName>
    </recommendedName>
</protein>
<evidence type="ECO:0000256" key="1">
    <source>
        <dbReference type="SAM" id="MobiDB-lite"/>
    </source>
</evidence>
<comment type="caution">
    <text evidence="3">The sequence shown here is derived from an EMBL/GenBank/DDBJ whole genome shotgun (WGS) entry which is preliminary data.</text>
</comment>
<dbReference type="PANTHER" id="PTHR30038:SF0">
    <property type="entry name" value="TUNGSTEN-CONTAINING ALDEHYDE FERREDOXIN OXIDOREDUCTASE"/>
    <property type="match status" value="1"/>
</dbReference>
<dbReference type="InterPro" id="IPR013985">
    <property type="entry name" value="Ald_Fedxn_OxRdtase_dom3"/>
</dbReference>
<dbReference type="InterPro" id="IPR036021">
    <property type="entry name" value="Tungsten_al_ferr_oxy-like_C"/>
</dbReference>
<dbReference type="InterPro" id="IPR001203">
    <property type="entry name" value="OxRdtase_Ald_Fedxn_C"/>
</dbReference>
<dbReference type="Pfam" id="PF01314">
    <property type="entry name" value="AFOR_C"/>
    <property type="match status" value="1"/>
</dbReference>
<dbReference type="GO" id="GO:0051536">
    <property type="term" value="F:iron-sulfur cluster binding"/>
    <property type="evidence" value="ECO:0007669"/>
    <property type="project" value="InterPro"/>
</dbReference>
<organism evidence="3 4">
    <name type="scientific">candidate division MSBL1 archaeon SCGC-AAA259I09</name>
    <dbReference type="NCBI Taxonomy" id="1698267"/>
    <lineage>
        <taxon>Archaea</taxon>
        <taxon>Methanobacteriati</taxon>
        <taxon>Methanobacteriota</taxon>
        <taxon>candidate division MSBL1</taxon>
    </lineage>
</organism>
<dbReference type="AlphaFoldDB" id="A0A133UNI2"/>
<keyword evidence="4" id="KW-1185">Reference proteome</keyword>
<dbReference type="InterPro" id="IPR051919">
    <property type="entry name" value="W-dependent_AOR"/>
</dbReference>
<reference evidence="3 4" key="1">
    <citation type="journal article" date="2016" name="Sci. Rep.">
        <title>Metabolic traits of an uncultured archaeal lineage -MSBL1- from brine pools of the Red Sea.</title>
        <authorList>
            <person name="Mwirichia R."/>
            <person name="Alam I."/>
            <person name="Rashid M."/>
            <person name="Vinu M."/>
            <person name="Ba-Alawi W."/>
            <person name="Anthony Kamau A."/>
            <person name="Kamanda Ngugi D."/>
            <person name="Goker M."/>
            <person name="Klenk H.P."/>
            <person name="Bajic V."/>
            <person name="Stingl U."/>
        </authorList>
    </citation>
    <scope>NUCLEOTIDE SEQUENCE [LARGE SCALE GENOMIC DNA]</scope>
    <source>
        <strain evidence="3">SCGC-AAA259I09</strain>
    </source>
</reference>
<dbReference type="SUPFAM" id="SSF48310">
    <property type="entry name" value="Aldehyde ferredoxin oxidoreductase, C-terminal domains"/>
    <property type="match status" value="1"/>
</dbReference>
<evidence type="ECO:0000313" key="3">
    <source>
        <dbReference type="EMBL" id="KXA95716.1"/>
    </source>
</evidence>
<feature type="domain" description="Aldehyde ferredoxin oxidoreductase C-terminal" evidence="2">
    <location>
        <begin position="1"/>
        <end position="71"/>
    </location>
</feature>
<dbReference type="GO" id="GO:0016625">
    <property type="term" value="F:oxidoreductase activity, acting on the aldehyde or oxo group of donors, iron-sulfur protein as acceptor"/>
    <property type="evidence" value="ECO:0007669"/>
    <property type="project" value="InterPro"/>
</dbReference>
<dbReference type="Proteomes" id="UP000070463">
    <property type="component" value="Unassembled WGS sequence"/>
</dbReference>
<evidence type="ECO:0000259" key="2">
    <source>
        <dbReference type="Pfam" id="PF01314"/>
    </source>
</evidence>
<dbReference type="GO" id="GO:0009055">
    <property type="term" value="F:electron transfer activity"/>
    <property type="evidence" value="ECO:0007669"/>
    <property type="project" value="InterPro"/>
</dbReference>
<dbReference type="PANTHER" id="PTHR30038">
    <property type="entry name" value="ALDEHYDE FERREDOXIN OXIDOREDUCTASE"/>
    <property type="match status" value="1"/>
</dbReference>
<gene>
    <name evidence="3" type="ORF">AKJ37_06635</name>
</gene>
<dbReference type="EMBL" id="LHXR01000135">
    <property type="protein sequence ID" value="KXA95716.1"/>
    <property type="molecule type" value="Genomic_DNA"/>
</dbReference>
<feature type="region of interest" description="Disordered" evidence="1">
    <location>
        <begin position="16"/>
        <end position="35"/>
    </location>
</feature>
<accession>A0A133UNI2</accession>
<dbReference type="Gene3D" id="1.10.599.10">
    <property type="entry name" value="Aldehyde Ferredoxin Oxidoreductase Protein, subunit A, domain 3"/>
    <property type="match status" value="1"/>
</dbReference>
<evidence type="ECO:0000313" key="4">
    <source>
        <dbReference type="Proteomes" id="UP000070463"/>
    </source>
</evidence>
<proteinExistence type="predicted"/>